<keyword evidence="4" id="KW-1003">Cell membrane</keyword>
<feature type="transmembrane region" description="Helical" evidence="9">
    <location>
        <begin position="300"/>
        <end position="318"/>
    </location>
</feature>
<dbReference type="RefSeq" id="WP_335734890.1">
    <property type="nucleotide sequence ID" value="NZ_JALAAR010000003.1"/>
</dbReference>
<feature type="transmembrane region" description="Helical" evidence="9">
    <location>
        <begin position="12"/>
        <end position="31"/>
    </location>
</feature>
<accession>A0ABU8C3I0</accession>
<evidence type="ECO:0000256" key="9">
    <source>
        <dbReference type="SAM" id="Phobius"/>
    </source>
</evidence>
<evidence type="ECO:0000256" key="1">
    <source>
        <dbReference type="ARBA" id="ARBA00002265"/>
    </source>
</evidence>
<gene>
    <name evidence="10" type="primary">lptG</name>
    <name evidence="10" type="ORF">MN202_04455</name>
</gene>
<feature type="transmembrane region" description="Helical" evidence="9">
    <location>
        <begin position="330"/>
        <end position="351"/>
    </location>
</feature>
<evidence type="ECO:0000256" key="4">
    <source>
        <dbReference type="ARBA" id="ARBA00022475"/>
    </source>
</evidence>
<dbReference type="InterPro" id="IPR005495">
    <property type="entry name" value="LptG/LptF_permease"/>
</dbReference>
<evidence type="ECO:0000313" key="10">
    <source>
        <dbReference type="EMBL" id="MEH8016470.1"/>
    </source>
</evidence>
<reference evidence="10 11" key="1">
    <citation type="journal article" date="2023" name="Ecotoxicol. Environ. Saf.">
        <title>Mercury remediation potential of mercury-resistant strain Rheinheimera metallidurans sp. nov. isolated from a municipal waste dumping site.</title>
        <authorList>
            <person name="Yadav V."/>
            <person name="Manjhi A."/>
            <person name="Vadakedath N."/>
        </authorList>
    </citation>
    <scope>NUCLEOTIDE SEQUENCE [LARGE SCALE GENOMIC DNA]</scope>
    <source>
        <strain evidence="10 11">E-49</strain>
    </source>
</reference>
<feature type="transmembrane region" description="Helical" evidence="9">
    <location>
        <begin position="65"/>
        <end position="88"/>
    </location>
</feature>
<evidence type="ECO:0000256" key="2">
    <source>
        <dbReference type="ARBA" id="ARBA00004651"/>
    </source>
</evidence>
<dbReference type="PANTHER" id="PTHR33529">
    <property type="entry name" value="SLR0882 PROTEIN-RELATED"/>
    <property type="match status" value="1"/>
</dbReference>
<dbReference type="NCBIfam" id="TIGR04408">
    <property type="entry name" value="LptG_lptG"/>
    <property type="match status" value="1"/>
</dbReference>
<dbReference type="EMBL" id="JALAAR010000003">
    <property type="protein sequence ID" value="MEH8016470.1"/>
    <property type="molecule type" value="Genomic_DNA"/>
</dbReference>
<dbReference type="PANTHER" id="PTHR33529:SF2">
    <property type="entry name" value="LIPOPOLYSACCHARIDE EXPORT SYSTEM PERMEASE PROTEIN LPTG"/>
    <property type="match status" value="1"/>
</dbReference>
<keyword evidence="7 9" id="KW-0472">Membrane</keyword>
<dbReference type="Pfam" id="PF03739">
    <property type="entry name" value="LptF_LptG"/>
    <property type="match status" value="1"/>
</dbReference>
<keyword evidence="5 9" id="KW-0812">Transmembrane</keyword>
<comment type="subcellular location">
    <subcellularLocation>
        <location evidence="2">Cell membrane</location>
        <topology evidence="2">Multi-pass membrane protein</topology>
    </subcellularLocation>
</comment>
<dbReference type="InterPro" id="IPR030923">
    <property type="entry name" value="LptG"/>
</dbReference>
<keyword evidence="6 9" id="KW-1133">Transmembrane helix</keyword>
<organism evidence="10 11">
    <name type="scientific">Rheinheimera muenzenbergensis</name>
    <dbReference type="NCBI Taxonomy" id="1193628"/>
    <lineage>
        <taxon>Bacteria</taxon>
        <taxon>Pseudomonadati</taxon>
        <taxon>Pseudomonadota</taxon>
        <taxon>Gammaproteobacteria</taxon>
        <taxon>Chromatiales</taxon>
        <taxon>Chromatiaceae</taxon>
        <taxon>Rheinheimera</taxon>
    </lineage>
</organism>
<dbReference type="Proteomes" id="UP001375382">
    <property type="component" value="Unassembled WGS sequence"/>
</dbReference>
<evidence type="ECO:0000256" key="3">
    <source>
        <dbReference type="ARBA" id="ARBA00007725"/>
    </source>
</evidence>
<evidence type="ECO:0000256" key="7">
    <source>
        <dbReference type="ARBA" id="ARBA00023136"/>
    </source>
</evidence>
<comment type="function">
    <text evidence="1">Part of the ABC transporter complex LptBFG involved in the translocation of lipopolysaccharide (LPS) from the inner membrane to the outer membrane.</text>
</comment>
<feature type="transmembrane region" description="Helical" evidence="9">
    <location>
        <begin position="100"/>
        <end position="119"/>
    </location>
</feature>
<evidence type="ECO:0000313" key="11">
    <source>
        <dbReference type="Proteomes" id="UP001375382"/>
    </source>
</evidence>
<proteinExistence type="inferred from homology"/>
<evidence type="ECO:0000256" key="8">
    <source>
        <dbReference type="ARBA" id="ARBA00026081"/>
    </source>
</evidence>
<keyword evidence="11" id="KW-1185">Reference proteome</keyword>
<protein>
    <submittedName>
        <fullName evidence="10">LPS export ABC transporter permease LptG</fullName>
    </submittedName>
</protein>
<comment type="caution">
    <text evidence="10">The sequence shown here is derived from an EMBL/GenBank/DDBJ whole genome shotgun (WGS) entry which is preliminary data.</text>
</comment>
<comment type="subunit">
    <text evidence="8">Component of the lipopolysaccharide transport and assembly complex. The LptBFG transporter is composed of two ATP-binding proteins (LptB) and two transmembrane proteins (LptF and LptG).</text>
</comment>
<feature type="transmembrane region" description="Helical" evidence="9">
    <location>
        <begin position="274"/>
        <end position="293"/>
    </location>
</feature>
<sequence length="355" mass="39179">MLKIIDVYIGKTILSTSMLTLSVLLVISAMFKFIDQMRSVGRGYYDMVHAALFTLYSVPGDLVTFFPMAALIGGLIGLGMLASSSELVVMQAAGLSRLNIISSVMKTALVMMLLMMAVAEWGAPVSDKAARELRTKAISDGSLFAAQQGVWAKDGDRFVNIRKVDDFGNLTDLVIYQFDDQLQLQSVLSADTAIYSGGAWQLQQVTQLNFTLERIGKQQWPQLRWASSLTPDKLGVVTIKPEMLSLRGLTDYVDYLQQNAQDTSRYQLAFWRKALQPVTIIAMLLMALSFIFGPLRSVTMAARVLMGILTGFGFYMANEVFGPMALVYQLPPLAGALLPSLLFIGLSAYFMRKKV</sequence>
<comment type="similarity">
    <text evidence="3">Belongs to the LptF/LptG family.</text>
</comment>
<evidence type="ECO:0000256" key="6">
    <source>
        <dbReference type="ARBA" id="ARBA00022989"/>
    </source>
</evidence>
<evidence type="ECO:0000256" key="5">
    <source>
        <dbReference type="ARBA" id="ARBA00022692"/>
    </source>
</evidence>
<name>A0ABU8C3I0_9GAMM</name>